<comment type="caution">
    <text evidence="2">The sequence shown here is derived from an EMBL/GenBank/DDBJ whole genome shotgun (WGS) entry which is preliminary data.</text>
</comment>
<dbReference type="Proteomes" id="UP001603857">
    <property type="component" value="Unassembled WGS sequence"/>
</dbReference>
<reference evidence="2 3" key="1">
    <citation type="submission" date="2024-08" db="EMBL/GenBank/DDBJ databases">
        <title>Insights into the chromosomal genome structure of Flemingia macrophylla.</title>
        <authorList>
            <person name="Ding Y."/>
            <person name="Zhao Y."/>
            <person name="Bi W."/>
            <person name="Wu M."/>
            <person name="Zhao G."/>
            <person name="Gong Y."/>
            <person name="Li W."/>
            <person name="Zhang P."/>
        </authorList>
    </citation>
    <scope>NUCLEOTIDE SEQUENCE [LARGE SCALE GENOMIC DNA]</scope>
    <source>
        <strain evidence="2">DYQJB</strain>
        <tissue evidence="2">Leaf</tissue>
    </source>
</reference>
<dbReference type="AlphaFoldDB" id="A0ABD1MWH9"/>
<dbReference type="EMBL" id="JBGMDY010000003">
    <property type="protein sequence ID" value="KAL2340180.1"/>
    <property type="molecule type" value="Genomic_DNA"/>
</dbReference>
<proteinExistence type="predicted"/>
<feature type="compositionally biased region" description="Polar residues" evidence="1">
    <location>
        <begin position="1"/>
        <end position="13"/>
    </location>
</feature>
<protein>
    <submittedName>
        <fullName evidence="2">Uncharacterized protein</fullName>
    </submittedName>
</protein>
<evidence type="ECO:0000313" key="3">
    <source>
        <dbReference type="Proteomes" id="UP001603857"/>
    </source>
</evidence>
<gene>
    <name evidence="2" type="ORF">Fmac_008120</name>
</gene>
<dbReference type="PANTHER" id="PTHR34466:SF1">
    <property type="entry name" value="OS06G0609800 PROTEIN"/>
    <property type="match status" value="1"/>
</dbReference>
<evidence type="ECO:0000313" key="2">
    <source>
        <dbReference type="EMBL" id="KAL2340180.1"/>
    </source>
</evidence>
<organism evidence="2 3">
    <name type="scientific">Flemingia macrophylla</name>
    <dbReference type="NCBI Taxonomy" id="520843"/>
    <lineage>
        <taxon>Eukaryota</taxon>
        <taxon>Viridiplantae</taxon>
        <taxon>Streptophyta</taxon>
        <taxon>Embryophyta</taxon>
        <taxon>Tracheophyta</taxon>
        <taxon>Spermatophyta</taxon>
        <taxon>Magnoliopsida</taxon>
        <taxon>eudicotyledons</taxon>
        <taxon>Gunneridae</taxon>
        <taxon>Pentapetalae</taxon>
        <taxon>rosids</taxon>
        <taxon>fabids</taxon>
        <taxon>Fabales</taxon>
        <taxon>Fabaceae</taxon>
        <taxon>Papilionoideae</taxon>
        <taxon>50 kb inversion clade</taxon>
        <taxon>NPAAA clade</taxon>
        <taxon>indigoferoid/millettioid clade</taxon>
        <taxon>Phaseoleae</taxon>
        <taxon>Flemingia</taxon>
    </lineage>
</organism>
<feature type="region of interest" description="Disordered" evidence="1">
    <location>
        <begin position="90"/>
        <end position="155"/>
    </location>
</feature>
<dbReference type="PANTHER" id="PTHR34466">
    <property type="entry name" value="OS11G0129800 PROTEIN"/>
    <property type="match status" value="1"/>
</dbReference>
<feature type="region of interest" description="Disordered" evidence="1">
    <location>
        <begin position="1"/>
        <end position="65"/>
    </location>
</feature>
<evidence type="ECO:0000256" key="1">
    <source>
        <dbReference type="SAM" id="MobiDB-lite"/>
    </source>
</evidence>
<feature type="compositionally biased region" description="Low complexity" evidence="1">
    <location>
        <begin position="94"/>
        <end position="112"/>
    </location>
</feature>
<accession>A0ABD1MWH9</accession>
<feature type="compositionally biased region" description="Basic residues" evidence="1">
    <location>
        <begin position="26"/>
        <end position="39"/>
    </location>
</feature>
<keyword evidence="3" id="KW-1185">Reference proteome</keyword>
<sequence>MATATFKSTTKRTSVGAASAEGFASLHHRRSRSLSRPARHSFSSRGGEDDDDVDRRTPRGHFVNTVRGFGFPEISLDDLAIEFFESANRGRFGSGTSESEASAGADADAAGSQRHGRSVSRKSSGVGDDRRSSVGPDGGGKPLSDANSRRRRSVSVVRYQISDSEVV</sequence>
<name>A0ABD1MWH9_9FABA</name>